<dbReference type="RefSeq" id="WP_138450901.1">
    <property type="nucleotide sequence ID" value="NZ_VBUT01000009.1"/>
</dbReference>
<dbReference type="EMBL" id="VBUT01000009">
    <property type="protein sequence ID" value="TLF74875.1"/>
    <property type="molecule type" value="Genomic_DNA"/>
</dbReference>
<sequence length="203" mass="21571">MKRIFAIGLAFVAVAAVGCGSEGSTTTATSSASASAATEGGDAQQIRDLIATQGPAMATFDFDRMAELTCTKYREDVRNLPDTMFPPLSSAGTAEEFAAKPADQLAAALKAEYPTASDESINNLVDAFIRYDEPAYKAANLVIMRETTTVTVDKVDNIKVTGDTATADLTSTWQTKGAQSETKTESNAYVKEDGKWLDCQQPS</sequence>
<organism evidence="3 4">
    <name type="scientific">Nocardia cyriacigeorgica</name>
    <dbReference type="NCBI Taxonomy" id="135487"/>
    <lineage>
        <taxon>Bacteria</taxon>
        <taxon>Bacillati</taxon>
        <taxon>Actinomycetota</taxon>
        <taxon>Actinomycetes</taxon>
        <taxon>Mycobacteriales</taxon>
        <taxon>Nocardiaceae</taxon>
        <taxon>Nocardia</taxon>
    </lineage>
</organism>
<feature type="compositionally biased region" description="Polar residues" evidence="1">
    <location>
        <begin position="174"/>
        <end position="187"/>
    </location>
</feature>
<protein>
    <recommendedName>
        <fullName evidence="5">Lipoprotein</fullName>
    </recommendedName>
</protein>
<evidence type="ECO:0008006" key="5">
    <source>
        <dbReference type="Google" id="ProtNLM"/>
    </source>
</evidence>
<feature type="chain" id="PRO_5039189749" description="Lipoprotein" evidence="2">
    <location>
        <begin position="16"/>
        <end position="203"/>
    </location>
</feature>
<evidence type="ECO:0000256" key="2">
    <source>
        <dbReference type="SAM" id="SignalP"/>
    </source>
</evidence>
<dbReference type="AlphaFoldDB" id="A0A5R8NGQ0"/>
<accession>A0A5R8NGQ0</accession>
<keyword evidence="2" id="KW-0732">Signal</keyword>
<evidence type="ECO:0000313" key="4">
    <source>
        <dbReference type="Proteomes" id="UP000306378"/>
    </source>
</evidence>
<evidence type="ECO:0000313" key="3">
    <source>
        <dbReference type="EMBL" id="TLF74875.1"/>
    </source>
</evidence>
<name>A0A5R8NGQ0_9NOCA</name>
<evidence type="ECO:0000256" key="1">
    <source>
        <dbReference type="SAM" id="MobiDB-lite"/>
    </source>
</evidence>
<reference evidence="3 4" key="1">
    <citation type="submission" date="2019-05" db="EMBL/GenBank/DDBJ databases">
        <title>Genomes sequences of two Nocardia cyriacigeorgica environmental isolates, type strains Nocardia asteroides ATCC 19247 and Nocardia cyriacigeorgica DSM 44484.</title>
        <authorList>
            <person name="Vautrin F."/>
            <person name="Bergeron E."/>
            <person name="Dubost A."/>
            <person name="Abrouk D."/>
            <person name="Rodriguez Nava V."/>
            <person name="Pujic P."/>
        </authorList>
    </citation>
    <scope>NUCLEOTIDE SEQUENCE [LARGE SCALE GENOMIC DNA]</scope>
    <source>
        <strain evidence="3 4">EML 446</strain>
    </source>
</reference>
<gene>
    <name evidence="3" type="ORF">FEK34_23060</name>
</gene>
<feature type="signal peptide" evidence="2">
    <location>
        <begin position="1"/>
        <end position="15"/>
    </location>
</feature>
<dbReference type="PROSITE" id="PS51257">
    <property type="entry name" value="PROKAR_LIPOPROTEIN"/>
    <property type="match status" value="1"/>
</dbReference>
<proteinExistence type="predicted"/>
<dbReference type="Proteomes" id="UP000306378">
    <property type="component" value="Unassembled WGS sequence"/>
</dbReference>
<feature type="region of interest" description="Disordered" evidence="1">
    <location>
        <begin position="174"/>
        <end position="203"/>
    </location>
</feature>
<comment type="caution">
    <text evidence="3">The sequence shown here is derived from an EMBL/GenBank/DDBJ whole genome shotgun (WGS) entry which is preliminary data.</text>
</comment>